<gene>
    <name evidence="2" type="ORF">IAC10_04095</name>
</gene>
<comment type="caution">
    <text evidence="2">The sequence shown here is derived from an EMBL/GenBank/DDBJ whole genome shotgun (WGS) entry which is preliminary data.</text>
</comment>
<sequence length="231" mass="25168">MKTKKFILQGEKIMIQNKTIYFLIDCSGSMYGSRGDAVNTAMQKVVYEALPEIRSKKSDDLALYFMALGFADNGTGNNVIELMPKTALDDFNQWDDIDPETFNGGTPTGEAIQAVIDDILGGTRGEPDKNAVSPAIILISDGLPNGKNPTYEEVLEKADKTSKKCVSAFRRALRVALGISVDDAGRESLKKFGSVSKKMSDAGLSGYYDCSEEYVDEFVEILKSATVKASE</sequence>
<dbReference type="SUPFAM" id="SSF53300">
    <property type="entry name" value="vWA-like"/>
    <property type="match status" value="1"/>
</dbReference>
<reference evidence="2" key="2">
    <citation type="journal article" date="2021" name="PeerJ">
        <title>Extensive microbial diversity within the chicken gut microbiome revealed by metagenomics and culture.</title>
        <authorList>
            <person name="Gilroy R."/>
            <person name="Ravi A."/>
            <person name="Getino M."/>
            <person name="Pursley I."/>
            <person name="Horton D.L."/>
            <person name="Alikhan N.F."/>
            <person name="Baker D."/>
            <person name="Gharbi K."/>
            <person name="Hall N."/>
            <person name="Watson M."/>
            <person name="Adriaenssens E.M."/>
            <person name="Foster-Nyarko E."/>
            <person name="Jarju S."/>
            <person name="Secka A."/>
            <person name="Antonio M."/>
            <person name="Oren A."/>
            <person name="Chaudhuri R.R."/>
            <person name="La Ragione R."/>
            <person name="Hildebrand F."/>
            <person name="Pallen M.J."/>
        </authorList>
    </citation>
    <scope>NUCLEOTIDE SEQUENCE</scope>
    <source>
        <strain evidence="2">6276</strain>
    </source>
</reference>
<accession>A0A9D1JMS5</accession>
<dbReference type="CDD" id="cd00198">
    <property type="entry name" value="vWFA"/>
    <property type="match status" value="1"/>
</dbReference>
<name>A0A9D1JMS5_9BACT</name>
<dbReference type="PROSITE" id="PS50234">
    <property type="entry name" value="VWFA"/>
    <property type="match status" value="1"/>
</dbReference>
<dbReference type="Pfam" id="PF00092">
    <property type="entry name" value="VWA"/>
    <property type="match status" value="1"/>
</dbReference>
<dbReference type="SMART" id="SM00327">
    <property type="entry name" value="VWA"/>
    <property type="match status" value="1"/>
</dbReference>
<reference evidence="2" key="1">
    <citation type="submission" date="2020-10" db="EMBL/GenBank/DDBJ databases">
        <authorList>
            <person name="Gilroy R."/>
        </authorList>
    </citation>
    <scope>NUCLEOTIDE SEQUENCE</scope>
    <source>
        <strain evidence="2">6276</strain>
    </source>
</reference>
<dbReference type="Gene3D" id="3.40.50.410">
    <property type="entry name" value="von Willebrand factor, type A domain"/>
    <property type="match status" value="1"/>
</dbReference>
<feature type="domain" description="VWFA" evidence="1">
    <location>
        <begin position="19"/>
        <end position="222"/>
    </location>
</feature>
<dbReference type="Proteomes" id="UP000823928">
    <property type="component" value="Unassembled WGS sequence"/>
</dbReference>
<proteinExistence type="predicted"/>
<dbReference type="EMBL" id="DVIU01000084">
    <property type="protein sequence ID" value="HIS35794.1"/>
    <property type="molecule type" value="Genomic_DNA"/>
</dbReference>
<dbReference type="AlphaFoldDB" id="A0A9D1JMS5"/>
<dbReference type="InterPro" id="IPR036465">
    <property type="entry name" value="vWFA_dom_sf"/>
</dbReference>
<evidence type="ECO:0000259" key="1">
    <source>
        <dbReference type="PROSITE" id="PS50234"/>
    </source>
</evidence>
<evidence type="ECO:0000313" key="2">
    <source>
        <dbReference type="EMBL" id="HIS35794.1"/>
    </source>
</evidence>
<evidence type="ECO:0000313" key="3">
    <source>
        <dbReference type="Proteomes" id="UP000823928"/>
    </source>
</evidence>
<organism evidence="2 3">
    <name type="scientific">Candidatus Scatousia excrementigallinarum</name>
    <dbReference type="NCBI Taxonomy" id="2840935"/>
    <lineage>
        <taxon>Bacteria</taxon>
        <taxon>Candidatus Scatousia</taxon>
    </lineage>
</organism>
<dbReference type="InterPro" id="IPR002035">
    <property type="entry name" value="VWF_A"/>
</dbReference>
<protein>
    <submittedName>
        <fullName evidence="2">VWA domain-containing protein</fullName>
    </submittedName>
</protein>